<dbReference type="PROSITE" id="PS51257">
    <property type="entry name" value="PROKAR_LIPOPROTEIN"/>
    <property type="match status" value="1"/>
</dbReference>
<feature type="transmembrane region" description="Helical" evidence="8">
    <location>
        <begin position="64"/>
        <end position="85"/>
    </location>
</feature>
<keyword evidence="11" id="KW-1185">Reference proteome</keyword>
<evidence type="ECO:0000256" key="8">
    <source>
        <dbReference type="SAM" id="Phobius"/>
    </source>
</evidence>
<dbReference type="PANTHER" id="PTHR42718:SF9">
    <property type="entry name" value="MAJOR FACILITATOR SUPERFAMILY MULTIDRUG TRANSPORTER MFSC"/>
    <property type="match status" value="1"/>
</dbReference>
<evidence type="ECO:0000313" key="10">
    <source>
        <dbReference type="EMBL" id="PVX81862.1"/>
    </source>
</evidence>
<keyword evidence="4" id="KW-1003">Cell membrane</keyword>
<comment type="caution">
    <text evidence="10">The sequence shown here is derived from an EMBL/GenBank/DDBJ whole genome shotgun (WGS) entry which is preliminary data.</text>
</comment>
<keyword evidence="5 8" id="KW-0812">Transmembrane</keyword>
<organism evidence="10 11">
    <name type="scientific">Paraburkholderia unamae</name>
    <dbReference type="NCBI Taxonomy" id="219649"/>
    <lineage>
        <taxon>Bacteria</taxon>
        <taxon>Pseudomonadati</taxon>
        <taxon>Pseudomonadota</taxon>
        <taxon>Betaproteobacteria</taxon>
        <taxon>Burkholderiales</taxon>
        <taxon>Burkholderiaceae</taxon>
        <taxon>Paraburkholderia</taxon>
    </lineage>
</organism>
<feature type="transmembrane region" description="Helical" evidence="8">
    <location>
        <begin position="319"/>
        <end position="336"/>
    </location>
</feature>
<keyword evidence="7 8" id="KW-0472">Membrane</keyword>
<feature type="transmembrane region" description="Helical" evidence="8">
    <location>
        <begin position="510"/>
        <end position="530"/>
    </location>
</feature>
<keyword evidence="3" id="KW-0813">Transport</keyword>
<reference evidence="10 11" key="1">
    <citation type="submission" date="2018-05" db="EMBL/GenBank/DDBJ databases">
        <title>Genomic Encyclopedia of Type Strains, Phase IV (KMG-V): Genome sequencing to study the core and pangenomes of soil and plant-associated prokaryotes.</title>
        <authorList>
            <person name="Whitman W."/>
        </authorList>
    </citation>
    <scope>NUCLEOTIDE SEQUENCE [LARGE SCALE GENOMIC DNA]</scope>
    <source>
        <strain evidence="10 11">SCZa-39</strain>
    </source>
</reference>
<dbReference type="Proteomes" id="UP000245712">
    <property type="component" value="Unassembled WGS sequence"/>
</dbReference>
<keyword evidence="6 8" id="KW-1133">Transmembrane helix</keyword>
<dbReference type="PANTHER" id="PTHR42718">
    <property type="entry name" value="MAJOR FACILITATOR SUPERFAMILY MULTIDRUG TRANSPORTER MFSC"/>
    <property type="match status" value="1"/>
</dbReference>
<dbReference type="NCBIfam" id="TIGR00711">
    <property type="entry name" value="efflux_EmrB"/>
    <property type="match status" value="1"/>
</dbReference>
<evidence type="ECO:0000256" key="2">
    <source>
        <dbReference type="ARBA" id="ARBA00008537"/>
    </source>
</evidence>
<dbReference type="InterPro" id="IPR011701">
    <property type="entry name" value="MFS"/>
</dbReference>
<dbReference type="PROSITE" id="PS50850">
    <property type="entry name" value="MFS"/>
    <property type="match status" value="1"/>
</dbReference>
<feature type="transmembrane region" description="Helical" evidence="8">
    <location>
        <begin position="25"/>
        <end position="44"/>
    </location>
</feature>
<dbReference type="InterPro" id="IPR004638">
    <property type="entry name" value="EmrB-like"/>
</dbReference>
<evidence type="ECO:0000256" key="1">
    <source>
        <dbReference type="ARBA" id="ARBA00004651"/>
    </source>
</evidence>
<feature type="transmembrane region" description="Helical" evidence="8">
    <location>
        <begin position="348"/>
        <end position="367"/>
    </location>
</feature>
<accession>A0ABX5KJP6</accession>
<sequence length="532" mass="56477">MSAAAPRAQEANETAHEEAVSLRSWVAVLGGVFGCFMAGMNVHVTNASLPDIRGSLGASFEEGSWITTAYLVAEIVVIPLTGWLVQVFSARRVLLVGASGFLGFSLACSLAPTIGTMIAARTLQGAFGGVLIPLSFQLIATELPKSRHPLGMALFAVANNVAQAAGPSLGGWLTDTYSWRWIFYLQIPPALALIAAIAWAIRPVAVDTGRLRSADWSGILTMAVGLSALQIVLEEGGRKDWFASGGIVLLSCIAAVGLVAFVVIEVRRAQPFINLRLLAGYNFGLASLMQFLFGAVAFGVVFLVPNYLAEAQGYSARDIGMVMIPYGLVQFAMSFLTPPLMRRMSPRMVIALGFLLVAAGCLMNIHLDADSARNVIVPSLIVRGVGQSFVVIALSVMAVNGVDKTQLGSASGVFNMVRNVGGAIGIAVVSQIVVERQKLHMARIGEAVTPYAQAFQERMVLLARVISRLHVPRAEGLPHGRFDGTYETALALVNQRVIREALLMAYSDTFLIAGLAMLACVAGAFGLRGVKS</sequence>
<comment type="subcellular location">
    <subcellularLocation>
        <location evidence="1">Cell membrane</location>
        <topology evidence="1">Multi-pass membrane protein</topology>
    </subcellularLocation>
</comment>
<dbReference type="InterPro" id="IPR020846">
    <property type="entry name" value="MFS_dom"/>
</dbReference>
<comment type="similarity">
    <text evidence="2">Belongs to the major facilitator superfamily. EmrB family.</text>
</comment>
<evidence type="ECO:0000256" key="5">
    <source>
        <dbReference type="ARBA" id="ARBA00022692"/>
    </source>
</evidence>
<feature type="transmembrane region" description="Helical" evidence="8">
    <location>
        <begin position="412"/>
        <end position="434"/>
    </location>
</feature>
<dbReference type="Gene3D" id="1.20.1250.20">
    <property type="entry name" value="MFS general substrate transporter like domains"/>
    <property type="match status" value="1"/>
</dbReference>
<name>A0ABX5KJP6_9BURK</name>
<evidence type="ECO:0000313" key="11">
    <source>
        <dbReference type="Proteomes" id="UP000245712"/>
    </source>
</evidence>
<evidence type="ECO:0000256" key="7">
    <source>
        <dbReference type="ARBA" id="ARBA00023136"/>
    </source>
</evidence>
<evidence type="ECO:0000259" key="9">
    <source>
        <dbReference type="PROSITE" id="PS50850"/>
    </source>
</evidence>
<dbReference type="RefSeq" id="WP_116612128.1">
    <property type="nucleotide sequence ID" value="NZ_QEOB01000010.1"/>
</dbReference>
<proteinExistence type="inferred from homology"/>
<feature type="transmembrane region" description="Helical" evidence="8">
    <location>
        <begin position="285"/>
        <end position="307"/>
    </location>
</feature>
<feature type="transmembrane region" description="Helical" evidence="8">
    <location>
        <begin position="92"/>
        <end position="112"/>
    </location>
</feature>
<feature type="domain" description="Major facilitator superfamily (MFS) profile" evidence="9">
    <location>
        <begin position="27"/>
        <end position="475"/>
    </location>
</feature>
<evidence type="ECO:0000256" key="3">
    <source>
        <dbReference type="ARBA" id="ARBA00022448"/>
    </source>
</evidence>
<protein>
    <submittedName>
        <fullName evidence="10">DHA2 family multidrug resistance protein</fullName>
    </submittedName>
</protein>
<dbReference type="EMBL" id="QEOB01000010">
    <property type="protein sequence ID" value="PVX81862.1"/>
    <property type="molecule type" value="Genomic_DNA"/>
</dbReference>
<evidence type="ECO:0000256" key="4">
    <source>
        <dbReference type="ARBA" id="ARBA00022475"/>
    </source>
</evidence>
<feature type="transmembrane region" description="Helical" evidence="8">
    <location>
        <begin position="245"/>
        <end position="264"/>
    </location>
</feature>
<feature type="transmembrane region" description="Helical" evidence="8">
    <location>
        <begin position="379"/>
        <end position="400"/>
    </location>
</feature>
<dbReference type="Pfam" id="PF07690">
    <property type="entry name" value="MFS_1"/>
    <property type="match status" value="1"/>
</dbReference>
<evidence type="ECO:0000256" key="6">
    <source>
        <dbReference type="ARBA" id="ARBA00022989"/>
    </source>
</evidence>
<dbReference type="SUPFAM" id="SSF103473">
    <property type="entry name" value="MFS general substrate transporter"/>
    <property type="match status" value="1"/>
</dbReference>
<dbReference type="InterPro" id="IPR036259">
    <property type="entry name" value="MFS_trans_sf"/>
</dbReference>
<feature type="transmembrane region" description="Helical" evidence="8">
    <location>
        <begin position="150"/>
        <end position="169"/>
    </location>
</feature>
<feature type="transmembrane region" description="Helical" evidence="8">
    <location>
        <begin position="181"/>
        <end position="201"/>
    </location>
</feature>
<feature type="transmembrane region" description="Helical" evidence="8">
    <location>
        <begin position="213"/>
        <end position="233"/>
    </location>
</feature>
<dbReference type="CDD" id="cd17503">
    <property type="entry name" value="MFS_LmrB_MDR_like"/>
    <property type="match status" value="1"/>
</dbReference>
<gene>
    <name evidence="10" type="ORF">C7402_110267</name>
</gene>